<reference evidence="1 2" key="1">
    <citation type="submission" date="2024-01" db="EMBL/GenBank/DDBJ databases">
        <title>Genome assemblies of Stephania.</title>
        <authorList>
            <person name="Yang L."/>
        </authorList>
    </citation>
    <scope>NUCLEOTIDE SEQUENCE [LARGE SCALE GENOMIC DNA]</scope>
    <source>
        <strain evidence="1">QJT</strain>
        <tissue evidence="1">Leaf</tissue>
    </source>
</reference>
<protein>
    <submittedName>
        <fullName evidence="1">Uncharacterized protein</fullName>
    </submittedName>
</protein>
<dbReference type="EMBL" id="JBBNAE010000010">
    <property type="protein sequence ID" value="KAK9091002.1"/>
    <property type="molecule type" value="Genomic_DNA"/>
</dbReference>
<proteinExistence type="predicted"/>
<evidence type="ECO:0000313" key="2">
    <source>
        <dbReference type="Proteomes" id="UP001417504"/>
    </source>
</evidence>
<accession>A0AAP0HNG6</accession>
<sequence length="255" mass="28806">MNTRVDRSEGEPQRISPMVEALEEMKNQISVFSLEMNIAFNALSRRFDELFFLHFGIVLPSMGEQQLEEPNNWKVQDPPNLVAYELILINVDPDLVATERVLNIGDTNSMASKVIRDATSIKEALHQLTNPLDLELSKELSTSGNPASSAMLVVDPPNPTPPIVTTMIGDGSSSMALALREDLQPKQENVSTVFFNLVRENGKTLPEFADAEEEELYDFLNLQLDGYLDVNRMRHYQVVYLIHACGRCWQCEVEY</sequence>
<comment type="caution">
    <text evidence="1">The sequence shown here is derived from an EMBL/GenBank/DDBJ whole genome shotgun (WGS) entry which is preliminary data.</text>
</comment>
<keyword evidence="2" id="KW-1185">Reference proteome</keyword>
<dbReference type="Proteomes" id="UP001417504">
    <property type="component" value="Unassembled WGS sequence"/>
</dbReference>
<organism evidence="1 2">
    <name type="scientific">Stephania japonica</name>
    <dbReference type="NCBI Taxonomy" id="461633"/>
    <lineage>
        <taxon>Eukaryota</taxon>
        <taxon>Viridiplantae</taxon>
        <taxon>Streptophyta</taxon>
        <taxon>Embryophyta</taxon>
        <taxon>Tracheophyta</taxon>
        <taxon>Spermatophyta</taxon>
        <taxon>Magnoliopsida</taxon>
        <taxon>Ranunculales</taxon>
        <taxon>Menispermaceae</taxon>
        <taxon>Menispermoideae</taxon>
        <taxon>Cissampelideae</taxon>
        <taxon>Stephania</taxon>
    </lineage>
</organism>
<gene>
    <name evidence="1" type="ORF">Sjap_024179</name>
</gene>
<dbReference type="AlphaFoldDB" id="A0AAP0HNG6"/>
<name>A0AAP0HNG6_9MAGN</name>
<evidence type="ECO:0000313" key="1">
    <source>
        <dbReference type="EMBL" id="KAK9091002.1"/>
    </source>
</evidence>